<dbReference type="AlphaFoldDB" id="A0A915K5M8"/>
<keyword evidence="1" id="KW-0812">Transmembrane</keyword>
<evidence type="ECO:0000313" key="3">
    <source>
        <dbReference type="WBParaSite" id="nRc.2.0.1.t33643-RA"/>
    </source>
</evidence>
<organism evidence="2 3">
    <name type="scientific">Romanomermis culicivorax</name>
    <name type="common">Nematode worm</name>
    <dbReference type="NCBI Taxonomy" id="13658"/>
    <lineage>
        <taxon>Eukaryota</taxon>
        <taxon>Metazoa</taxon>
        <taxon>Ecdysozoa</taxon>
        <taxon>Nematoda</taxon>
        <taxon>Enoplea</taxon>
        <taxon>Dorylaimia</taxon>
        <taxon>Mermithida</taxon>
        <taxon>Mermithoidea</taxon>
        <taxon>Mermithidae</taxon>
        <taxon>Romanomermis</taxon>
    </lineage>
</organism>
<reference evidence="3" key="1">
    <citation type="submission" date="2022-11" db="UniProtKB">
        <authorList>
            <consortium name="WormBaseParasite"/>
        </authorList>
    </citation>
    <scope>IDENTIFICATION</scope>
</reference>
<proteinExistence type="predicted"/>
<evidence type="ECO:0000313" key="2">
    <source>
        <dbReference type="Proteomes" id="UP000887565"/>
    </source>
</evidence>
<dbReference type="Proteomes" id="UP000887565">
    <property type="component" value="Unplaced"/>
</dbReference>
<keyword evidence="1" id="KW-0472">Membrane</keyword>
<keyword evidence="1" id="KW-1133">Transmembrane helix</keyword>
<evidence type="ECO:0000256" key="1">
    <source>
        <dbReference type="SAM" id="Phobius"/>
    </source>
</evidence>
<feature type="transmembrane region" description="Helical" evidence="1">
    <location>
        <begin position="12"/>
        <end position="31"/>
    </location>
</feature>
<keyword evidence="2" id="KW-1185">Reference proteome</keyword>
<protein>
    <submittedName>
        <fullName evidence="3">Uncharacterized protein</fullName>
    </submittedName>
</protein>
<accession>A0A915K5M8</accession>
<name>A0A915K5M8_ROMCU</name>
<dbReference type="WBParaSite" id="nRc.2.0.1.t33643-RA">
    <property type="protein sequence ID" value="nRc.2.0.1.t33643-RA"/>
    <property type="gene ID" value="nRc.2.0.1.g33643"/>
</dbReference>
<sequence length="68" mass="7658">MHMRGDLLPCGIVYSLNIAIILMDNLFIAIAQSMFNDLVERQHLGLATFCPATLYRAIFVRLPFGEDS</sequence>